<feature type="domain" description="AP2/ERF" evidence="4">
    <location>
        <begin position="104"/>
        <end position="160"/>
    </location>
</feature>
<reference evidence="5 6" key="1">
    <citation type="submission" date="2016-10" db="EMBL/GenBank/DDBJ databases">
        <title>Comparative genomics of Bacillus thuringiensis reveals a path to pathogens against multiple invertebrate hosts.</title>
        <authorList>
            <person name="Zheng J."/>
            <person name="Gao Q."/>
            <person name="Liu H."/>
            <person name="Peng D."/>
            <person name="Ruan L."/>
            <person name="Sun M."/>
        </authorList>
    </citation>
    <scope>NUCLEOTIDE SEQUENCE [LARGE SCALE GENOMIC DNA]</scope>
    <source>
        <strain evidence="5">HD5</strain>
    </source>
</reference>
<dbReference type="GO" id="GO:0003700">
    <property type="term" value="F:DNA-binding transcription factor activity"/>
    <property type="evidence" value="ECO:0007669"/>
    <property type="project" value="InterPro"/>
</dbReference>
<dbReference type="RefSeq" id="WP_053514262.1">
    <property type="nucleotide sequence ID" value="NZ_CAKJXA010000035.1"/>
</dbReference>
<evidence type="ECO:0000256" key="3">
    <source>
        <dbReference type="ARBA" id="ARBA00023163"/>
    </source>
</evidence>
<organism evidence="5 6">
    <name type="scientific">Bacillus thuringiensis</name>
    <dbReference type="NCBI Taxonomy" id="1428"/>
    <lineage>
        <taxon>Bacteria</taxon>
        <taxon>Bacillati</taxon>
        <taxon>Bacillota</taxon>
        <taxon>Bacilli</taxon>
        <taxon>Bacillales</taxon>
        <taxon>Bacillaceae</taxon>
        <taxon>Bacillus</taxon>
        <taxon>Bacillus cereus group</taxon>
    </lineage>
</organism>
<evidence type="ECO:0000313" key="5">
    <source>
        <dbReference type="EMBL" id="OTZ93784.1"/>
    </source>
</evidence>
<dbReference type="InterPro" id="IPR036955">
    <property type="entry name" value="AP2/ERF_dom_sf"/>
</dbReference>
<dbReference type="CDD" id="cd00018">
    <property type="entry name" value="AP2"/>
    <property type="match status" value="1"/>
</dbReference>
<dbReference type="PANTHER" id="PTHR31677:SF196">
    <property type="entry name" value="ETHYLENE-RESPONSIVE TRANSCRIPTION FACTOR ERF109"/>
    <property type="match status" value="1"/>
</dbReference>
<protein>
    <recommendedName>
        <fullName evidence="4">AP2/ERF domain-containing protein</fullName>
    </recommendedName>
</protein>
<evidence type="ECO:0000256" key="2">
    <source>
        <dbReference type="ARBA" id="ARBA00023125"/>
    </source>
</evidence>
<gene>
    <name evidence="5" type="ORF">BK774_33350</name>
</gene>
<dbReference type="Proteomes" id="UP000194551">
    <property type="component" value="Unassembled WGS sequence"/>
</dbReference>
<dbReference type="EMBL" id="NFEM01000150">
    <property type="protein sequence ID" value="OTZ93784.1"/>
    <property type="molecule type" value="Genomic_DNA"/>
</dbReference>
<dbReference type="Pfam" id="PF00847">
    <property type="entry name" value="AP2"/>
    <property type="match status" value="1"/>
</dbReference>
<dbReference type="SUPFAM" id="SSF54171">
    <property type="entry name" value="DNA-binding domain"/>
    <property type="match status" value="2"/>
</dbReference>
<dbReference type="SMART" id="SM00380">
    <property type="entry name" value="AP2"/>
    <property type="match status" value="2"/>
</dbReference>
<name>A0A9X6K7D0_BACTU</name>
<dbReference type="InterPro" id="IPR016177">
    <property type="entry name" value="DNA-bd_dom_sf"/>
</dbReference>
<feature type="domain" description="AP2/ERF" evidence="4">
    <location>
        <begin position="186"/>
        <end position="240"/>
    </location>
</feature>
<dbReference type="PROSITE" id="PS51032">
    <property type="entry name" value="AP2_ERF"/>
    <property type="match status" value="2"/>
</dbReference>
<sequence length="244" mass="28499">MVKEIPLQNDMLAIVDDEDYERVSQYNWSYFIHSGTQIRIQRYFDNKKKLSETLQSFILNQNSKEMIITFLDGNQLNFQKENLKITDAKYISQKRKGNRNSTSKYKGVSWDKIRKKWMSSIKNNEKTMYLGRYDSENDAALAYNKAAIEIFGEHAYQNKIGEDNSAEEINVGKCLKPRRKSSVSSNYRGVRKINNSWISQISKNRKLYHLGSFKNELEAARTYDKKAIELYGDKAILNFPAEVN</sequence>
<proteinExistence type="predicted"/>
<keyword evidence="2" id="KW-0238">DNA-binding</keyword>
<dbReference type="Gene3D" id="3.30.730.10">
    <property type="entry name" value="AP2/ERF domain"/>
    <property type="match status" value="2"/>
</dbReference>
<keyword evidence="3" id="KW-0804">Transcription</keyword>
<dbReference type="PANTHER" id="PTHR31677">
    <property type="entry name" value="AP2 DOMAIN CLASS TRANSCRIPTION FACTOR"/>
    <property type="match status" value="1"/>
</dbReference>
<comment type="caution">
    <text evidence="5">The sequence shown here is derived from an EMBL/GenBank/DDBJ whole genome shotgun (WGS) entry which is preliminary data.</text>
</comment>
<dbReference type="AlphaFoldDB" id="A0A9X6K7D0"/>
<keyword evidence="1" id="KW-0805">Transcription regulation</keyword>
<dbReference type="GO" id="GO:0003677">
    <property type="term" value="F:DNA binding"/>
    <property type="evidence" value="ECO:0007669"/>
    <property type="project" value="UniProtKB-KW"/>
</dbReference>
<evidence type="ECO:0000259" key="4">
    <source>
        <dbReference type="PROSITE" id="PS51032"/>
    </source>
</evidence>
<accession>A0A9X6K7D0</accession>
<evidence type="ECO:0000256" key="1">
    <source>
        <dbReference type="ARBA" id="ARBA00023015"/>
    </source>
</evidence>
<dbReference type="InterPro" id="IPR001471">
    <property type="entry name" value="AP2/ERF_dom"/>
</dbReference>
<evidence type="ECO:0000313" key="6">
    <source>
        <dbReference type="Proteomes" id="UP000194551"/>
    </source>
</evidence>